<dbReference type="RefSeq" id="WP_006893165.1">
    <property type="nucleotide sequence ID" value="NZ_JH109153.1"/>
</dbReference>
<keyword evidence="2" id="KW-1185">Reference proteome</keyword>
<gene>
    <name evidence="1" type="ORF">Mettu_3931</name>
</gene>
<protein>
    <submittedName>
        <fullName evidence="1">Uncharacterized protein</fullName>
    </submittedName>
</protein>
<sequence length="219" mass="25408">MPVLYKYLPSRYAPEFLDRGEILFRNLTYFRQHEGKVRGDVYEGIHKNHPGTDIVLESLTQGIRSVGKFSLLNSTNADLVFAFCLSKRLSKGLMTEFECDACIEIFKPDEFIRRIRFTLARLTSVHRVGLLAQPVHYYHPAEPALFDVKEPKQLAFVKNEFYKEQEEFRLCFGTRQAFKLVQQIAQPHHDPYDDAMKGQCKEKLVRVGALHDVARFVLP</sequence>
<dbReference type="OrthoDB" id="5917116at2"/>
<dbReference type="eggNOG" id="ENOG5033EI7">
    <property type="taxonomic scope" value="Bacteria"/>
</dbReference>
<dbReference type="EMBL" id="JH109153">
    <property type="protein sequence ID" value="EGW20782.1"/>
    <property type="molecule type" value="Genomic_DNA"/>
</dbReference>
<evidence type="ECO:0000313" key="1">
    <source>
        <dbReference type="EMBL" id="EGW20782.1"/>
    </source>
</evidence>
<dbReference type="STRING" id="697282.Mettu_3931"/>
<proteinExistence type="predicted"/>
<reference evidence="1 2" key="1">
    <citation type="submission" date="2011-06" db="EMBL/GenBank/DDBJ databases">
        <title>Genomic sequence of Methylobacter tundripaludum SV96.</title>
        <authorList>
            <consortium name="US DOE Joint Genome Institute"/>
            <person name="Lucas S."/>
            <person name="Han J."/>
            <person name="Lapidus A."/>
            <person name="Cheng J.-F."/>
            <person name="Goodwin L."/>
            <person name="Pitluck S."/>
            <person name="Held B."/>
            <person name="Detter J.C."/>
            <person name="Han C."/>
            <person name="Tapia R."/>
            <person name="Land M."/>
            <person name="Hauser L."/>
            <person name="Kyrpides N."/>
            <person name="Ivanova N."/>
            <person name="Ovchinnikova G."/>
            <person name="Pagani I."/>
            <person name="Klotz M.G."/>
            <person name="Dispirito A.A."/>
            <person name="Murrell J.C."/>
            <person name="Dunfield P."/>
            <person name="Kalyuzhnaya M.G."/>
            <person name="Svenning M."/>
            <person name="Trotsenko Y.A."/>
            <person name="Stein L.Y."/>
            <person name="Woyke T."/>
        </authorList>
    </citation>
    <scope>NUCLEOTIDE SEQUENCE [LARGE SCALE GENOMIC DNA]</scope>
    <source>
        <strain evidence="2">ATCC BAA-1195 / DSM 17260 / SV96</strain>
    </source>
</reference>
<evidence type="ECO:0000313" key="2">
    <source>
        <dbReference type="Proteomes" id="UP000004664"/>
    </source>
</evidence>
<dbReference type="AlphaFoldDB" id="G3J0R0"/>
<organism evidence="1 2">
    <name type="scientific">Methylobacter tundripaludum (strain ATCC BAA-1195 / DSM 17260 / SV96)</name>
    <dbReference type="NCBI Taxonomy" id="697282"/>
    <lineage>
        <taxon>Bacteria</taxon>
        <taxon>Pseudomonadati</taxon>
        <taxon>Pseudomonadota</taxon>
        <taxon>Gammaproteobacteria</taxon>
        <taxon>Methylococcales</taxon>
        <taxon>Methylococcaceae</taxon>
        <taxon>Methylobacter</taxon>
    </lineage>
</organism>
<accession>G3J0R0</accession>
<dbReference type="HOGENOM" id="CLU_1260230_0_0_6"/>
<name>G3J0R0_METTV</name>
<dbReference type="Proteomes" id="UP000004664">
    <property type="component" value="Unassembled WGS sequence"/>
</dbReference>